<dbReference type="EMBL" id="CP009334">
    <property type="protein sequence ID" value="AJG74162.1"/>
    <property type="molecule type" value="Genomic_DNA"/>
</dbReference>
<evidence type="ECO:0000313" key="2">
    <source>
        <dbReference type="EMBL" id="MDR4174888.1"/>
    </source>
</evidence>
<dbReference type="Proteomes" id="UP000031876">
    <property type="component" value="Plasmid 2"/>
</dbReference>
<evidence type="ECO:0000313" key="1">
    <source>
        <dbReference type="EMBL" id="AJG74162.1"/>
    </source>
</evidence>
<dbReference type="AlphaFoldDB" id="A0A0B5NLD2"/>
<dbReference type="RefSeq" id="WP_000164367.1">
    <property type="nucleotide sequence ID" value="NZ_CP009334.1"/>
</dbReference>
<sequence>MTKMIELNGETHFLNTIHDFIELLPHDSQKPVYDLMEEETGGKDLKTEFRALEGSLDDQRKAVNEVLNLLNKMEKHMEGARLNRKTLTECISSAKQVINNTF</sequence>
<dbReference type="Proteomes" id="UP001181533">
    <property type="component" value="Unassembled WGS sequence"/>
</dbReference>
<evidence type="ECO:0000313" key="3">
    <source>
        <dbReference type="EMBL" id="QKH22764.1"/>
    </source>
</evidence>
<dbReference type="EMBL" id="VKQN01000001">
    <property type="protein sequence ID" value="MDR4174888.1"/>
    <property type="molecule type" value="Genomic_DNA"/>
</dbReference>
<gene>
    <name evidence="1" type="ORF">BF38_5793</name>
    <name evidence="2" type="ORF">FO599_01915</name>
    <name evidence="3" type="ORF">FOC89_01905</name>
</gene>
<organism evidence="3 5">
    <name type="scientific">Bacillus thuringiensis</name>
    <dbReference type="NCBI Taxonomy" id="1428"/>
    <lineage>
        <taxon>Bacteria</taxon>
        <taxon>Bacillati</taxon>
        <taxon>Bacillota</taxon>
        <taxon>Bacilli</taxon>
        <taxon>Bacillales</taxon>
        <taxon>Bacillaceae</taxon>
        <taxon>Bacillus</taxon>
        <taxon>Bacillus cereus group</taxon>
    </lineage>
</organism>
<dbReference type="EMBL" id="CP053979">
    <property type="protein sequence ID" value="QKH22764.1"/>
    <property type="molecule type" value="Genomic_DNA"/>
</dbReference>
<protein>
    <submittedName>
        <fullName evidence="3">Uncharacterized protein</fullName>
    </submittedName>
</protein>
<evidence type="ECO:0000313" key="5">
    <source>
        <dbReference type="Proteomes" id="UP000501107"/>
    </source>
</evidence>
<proteinExistence type="predicted"/>
<reference evidence="2" key="2">
    <citation type="submission" date="2019-07" db="EMBL/GenBank/DDBJ databases">
        <title>Phylogenomic Reclassification of ATCC Bacillus Strains and Various Taxa within the Genus Bacillus.</title>
        <authorList>
            <person name="Riojas M.A."/>
            <person name="Frank A.M."/>
            <person name="Fenn S.L."/>
            <person name="King S.P."/>
            <person name="Brower S.M."/>
            <person name="Hazbon M.H."/>
        </authorList>
    </citation>
    <scope>NUCLEOTIDE SEQUENCE</scope>
    <source>
        <strain evidence="2">ATCC 35646</strain>
    </source>
</reference>
<evidence type="ECO:0000313" key="4">
    <source>
        <dbReference type="Proteomes" id="UP000031876"/>
    </source>
</evidence>
<dbReference type="KEGG" id="btw:BF38_5793"/>
<name>A0A0B5NLD2_BACTU</name>
<geneLocation type="plasmid" evidence="1 4">
    <name>2</name>
</geneLocation>
<reference evidence="3 5" key="3">
    <citation type="submission" date="2020-05" db="EMBL/GenBank/DDBJ databases">
        <title>FDA dAtabase for Regulatory Grade micrObial Sequences (FDA-ARGOS): Supporting development and validation of Infectious Disease Dx tests.</title>
        <authorList>
            <person name="Nelson B."/>
            <person name="Plummer A."/>
            <person name="Tallon L."/>
            <person name="Sadzewicz L."/>
            <person name="Zhao X."/>
            <person name="Vavikolanu K."/>
            <person name="Mehta A."/>
            <person name="Aluvathingal J."/>
            <person name="Nadendla S."/>
            <person name="Myers T."/>
            <person name="Yan Y."/>
            <person name="Sichtig H."/>
        </authorList>
    </citation>
    <scope>NUCLEOTIDE SEQUENCE [LARGE SCALE GENOMIC DNA]</scope>
    <source>
        <strain evidence="3 5">FDAARGOS_795</strain>
        <plasmid evidence="3 5">unnamed3</plasmid>
    </source>
</reference>
<geneLocation type="plasmid" evidence="3 5">
    <name>unnamed3</name>
</geneLocation>
<reference evidence="1 4" key="1">
    <citation type="journal article" date="2015" name="Genome Announc.">
        <title>Complete genome sequences for 35 biothreat assay-relevant bacillus species.</title>
        <authorList>
            <person name="Johnson S.L."/>
            <person name="Daligault H.E."/>
            <person name="Davenport K.W."/>
            <person name="Jaissle J."/>
            <person name="Frey K.G."/>
            <person name="Ladner J.T."/>
            <person name="Broomall S.M."/>
            <person name="Bishop-Lilly K.A."/>
            <person name="Bruce D.C."/>
            <person name="Gibbons H.S."/>
            <person name="Coyne S.R."/>
            <person name="Lo C.C."/>
            <person name="Meincke L."/>
            <person name="Munk A.C."/>
            <person name="Koroleva G.I."/>
            <person name="Rosenzweig C.N."/>
            <person name="Palacios G.F."/>
            <person name="Redden C.L."/>
            <person name="Minogue T.D."/>
            <person name="Chain P.S."/>
        </authorList>
    </citation>
    <scope>NUCLEOTIDE SEQUENCE [LARGE SCALE GENOMIC DNA]</scope>
    <source>
        <strain evidence="1 4">HD1011</strain>
        <plasmid evidence="1 4">2</plasmid>
    </source>
</reference>
<dbReference type="Proteomes" id="UP000501107">
    <property type="component" value="Plasmid unnamed3"/>
</dbReference>
<accession>A0A0B5NLD2</accession>
<keyword evidence="3" id="KW-0614">Plasmid</keyword>